<evidence type="ECO:0000256" key="1">
    <source>
        <dbReference type="ARBA" id="ARBA00004604"/>
    </source>
</evidence>
<protein>
    <submittedName>
        <fullName evidence="8">Nucleolar protein 14</fullName>
    </submittedName>
</protein>
<feature type="region of interest" description="Disordered" evidence="7">
    <location>
        <begin position="332"/>
        <end position="443"/>
    </location>
</feature>
<feature type="compositionally biased region" description="Basic and acidic residues" evidence="7">
    <location>
        <begin position="418"/>
        <end position="439"/>
    </location>
</feature>
<keyword evidence="3" id="KW-0690">Ribosome biogenesis</keyword>
<evidence type="ECO:0000256" key="2">
    <source>
        <dbReference type="ARBA" id="ARBA00007466"/>
    </source>
</evidence>
<comment type="similarity">
    <text evidence="2">Belongs to the NOP14 family.</text>
</comment>
<feature type="region of interest" description="Disordered" evidence="7">
    <location>
        <begin position="292"/>
        <end position="316"/>
    </location>
</feature>
<dbReference type="PANTHER" id="PTHR23183:SF0">
    <property type="entry name" value="NUCLEOLAR PROTEIN 14"/>
    <property type="match status" value="1"/>
</dbReference>
<evidence type="ECO:0000256" key="4">
    <source>
        <dbReference type="ARBA" id="ARBA00022552"/>
    </source>
</evidence>
<dbReference type="GO" id="GO:0030692">
    <property type="term" value="C:Noc4p-Nop14p complex"/>
    <property type="evidence" value="ECO:0007669"/>
    <property type="project" value="TreeGrafter"/>
</dbReference>
<evidence type="ECO:0000256" key="3">
    <source>
        <dbReference type="ARBA" id="ARBA00022517"/>
    </source>
</evidence>
<evidence type="ECO:0000256" key="6">
    <source>
        <dbReference type="ARBA" id="ARBA00024695"/>
    </source>
</evidence>
<gene>
    <name evidence="8" type="primary">NOP14</name>
</gene>
<dbReference type="OrthoDB" id="441771at2759"/>
<dbReference type="InterPro" id="IPR007276">
    <property type="entry name" value="Nop14"/>
</dbReference>
<reference evidence="8" key="1">
    <citation type="submission" date="2013-07" db="EMBL/GenBank/DDBJ databases">
        <authorList>
            <person name="Geib S."/>
        </authorList>
    </citation>
    <scope>NUCLEOTIDE SEQUENCE</scope>
</reference>
<dbReference type="GO" id="GO:0030490">
    <property type="term" value="P:maturation of SSU-rRNA"/>
    <property type="evidence" value="ECO:0007669"/>
    <property type="project" value="TreeGrafter"/>
</dbReference>
<evidence type="ECO:0000313" key="8">
    <source>
        <dbReference type="EMBL" id="JAB86308.1"/>
    </source>
</evidence>
<dbReference type="Pfam" id="PF04147">
    <property type="entry name" value="Nop14"/>
    <property type="match status" value="1"/>
</dbReference>
<sequence length="919" mass="106901">MVKAKKNKKALADRVYASKSSAEAKVNPFATAKPATSKRLNPFEVHVNKEKFQILGRTCKHDKGLPGVSRAKAVKKRKETLAVEYQDKHKTNKFHDRRIGRFQNSEQLSEDVINARFVAARVEQLKQSKASRFNLNDDEILTHRGQTLEDIEQFRDERSDDEDLDDEKLNAEFTEAAHFGGDPELSKDRQTAIEDMIAEQKRRKIEIAKEKDEIHDLTEKLDSNYKELLGIVDKLSKKEMLEKPKPDDYDKALKEMIFEPRGVVTDKLLSEEDLAKKEKERLEELEKERLRRMRGEGDEVEVKSKATNHRSADALDDGYFGYAVEEEGDTLAYTLDGELGTKSIEYDSKELEEESVEVDDNEDEENVESGEEEDEGEEDESDDNNSSAEDEDEDNLSDLKVSDSESEVEDRENIALPQKEDRETTADSKKPKPDLEKYPDLPYTMDIPSNYDEFHKLISKRKPIEQGVIIDRLIKCNHPKLDGINNKEKMIKLFAYLLQYVNESFTDASQDDIATQFQILNILNPHMFDLVQMNPEKMSQTLLDVITEKYADYRKNVKLFPPLETLIFFKLVSNYCSTSDFRHAVVTPCYIFIQHILSKARVRTRQEIAGGLFLVTVAFEFSRLSKRFLPAVNNFLLGIVYLSIPKRAVETIKIVPPFQSTGPMSKLLAIAEIDDKEAMKEELLKSEDLVLTTFSLDFKIRALNMALKLIKDIFSNLEENIGPNYFALPFLELFDRLPLDIYPEFLRENFNAAKALLERVTKLKLTKIMPPEKKPKALRLLEPRIEVVYDDKRRPRLTKEKEERAKLIHKIRRETKGAIREIRRDTEFLQKMRLDQQIKRYKFFHLFYIFEFNNAYIFTVTWSAKRRSNVFIKKHQFNKGNSTNWIVLKRKRNSNYSKPQIDFLLVIIVYMLSKLITKL</sequence>
<accession>W8AP82</accession>
<evidence type="ECO:0000256" key="5">
    <source>
        <dbReference type="ARBA" id="ARBA00023242"/>
    </source>
</evidence>
<name>W8AP82_CERCA</name>
<comment type="function">
    <text evidence="6">Involved in nucleolar processing of pre-18S ribosomal RNA. Has a role in the nuclear export of 40S pre-ribosomal subunit to the cytoplasm.</text>
</comment>
<dbReference type="EMBL" id="GAMC01020247">
    <property type="protein sequence ID" value="JAB86308.1"/>
    <property type="molecule type" value="mRNA"/>
</dbReference>
<keyword evidence="5" id="KW-0539">Nucleus</keyword>
<comment type="subcellular location">
    <subcellularLocation>
        <location evidence="1">Nucleus</location>
        <location evidence="1">Nucleolus</location>
    </subcellularLocation>
</comment>
<dbReference type="AlphaFoldDB" id="W8AP82"/>
<dbReference type="PANTHER" id="PTHR23183">
    <property type="entry name" value="NOP14"/>
    <property type="match status" value="1"/>
</dbReference>
<keyword evidence="4" id="KW-0698">rRNA processing</keyword>
<feature type="compositionally biased region" description="Basic and acidic residues" evidence="7">
    <location>
        <begin position="292"/>
        <end position="304"/>
    </location>
</feature>
<dbReference type="GO" id="GO:0032040">
    <property type="term" value="C:small-subunit processome"/>
    <property type="evidence" value="ECO:0007669"/>
    <property type="project" value="InterPro"/>
</dbReference>
<organism evidence="8">
    <name type="scientific">Ceratitis capitata</name>
    <name type="common">Mediterranean fruit fly</name>
    <name type="synonym">Tephritis capitata</name>
    <dbReference type="NCBI Taxonomy" id="7213"/>
    <lineage>
        <taxon>Eukaryota</taxon>
        <taxon>Metazoa</taxon>
        <taxon>Ecdysozoa</taxon>
        <taxon>Arthropoda</taxon>
        <taxon>Hexapoda</taxon>
        <taxon>Insecta</taxon>
        <taxon>Pterygota</taxon>
        <taxon>Neoptera</taxon>
        <taxon>Endopterygota</taxon>
        <taxon>Diptera</taxon>
        <taxon>Brachycera</taxon>
        <taxon>Muscomorpha</taxon>
        <taxon>Tephritoidea</taxon>
        <taxon>Tephritidae</taxon>
        <taxon>Ceratitis</taxon>
        <taxon>Ceratitis</taxon>
    </lineage>
</organism>
<evidence type="ECO:0000256" key="7">
    <source>
        <dbReference type="SAM" id="MobiDB-lite"/>
    </source>
</evidence>
<reference evidence="8" key="2">
    <citation type="journal article" date="2014" name="BMC Genomics">
        <title>A genomic perspective to assessing quality of mass-reared SIT flies used in Mediterranean fruit fly (Ceratitis capitata) eradication in California.</title>
        <authorList>
            <person name="Calla B."/>
            <person name="Hall B."/>
            <person name="Hou S."/>
            <person name="Geib S.M."/>
        </authorList>
    </citation>
    <scope>NUCLEOTIDE SEQUENCE</scope>
</reference>
<proteinExistence type="evidence at transcript level"/>
<feature type="compositionally biased region" description="Acidic residues" evidence="7">
    <location>
        <begin position="350"/>
        <end position="396"/>
    </location>
</feature>